<dbReference type="EMBL" id="QZAL01000258">
    <property type="protein sequence ID" value="THW32152.1"/>
    <property type="molecule type" value="Genomic_DNA"/>
</dbReference>
<evidence type="ECO:0000313" key="4">
    <source>
        <dbReference type="Proteomes" id="UP000310421"/>
    </source>
</evidence>
<protein>
    <submittedName>
        <fullName evidence="2">Uncharacterized protein</fullName>
    </submittedName>
</protein>
<evidence type="ECO:0000313" key="5">
    <source>
        <dbReference type="Proteomes" id="UP000310687"/>
    </source>
</evidence>
<name>A0A4S8WZI4_AURPU</name>
<accession>A0A4S8WZI4</accession>
<comment type="caution">
    <text evidence="2">The sequence shown here is derived from an EMBL/GenBank/DDBJ whole genome shotgun (WGS) entry which is preliminary data.</text>
</comment>
<sequence>MMRRADHLAEDDRLAALRRNQEGYNLFRSADPARRRRGTVTPARPTVSRGQTAPAAPMVLALRSAVVKNRSSSLSAATIQ</sequence>
<dbReference type="Proteomes" id="UP000310421">
    <property type="component" value="Unassembled WGS sequence"/>
</dbReference>
<reference evidence="4 5" key="1">
    <citation type="submission" date="2018-10" db="EMBL/GenBank/DDBJ databases">
        <title>Fifty Aureobasidium pullulans genomes reveal a recombining polyextremotolerant generalist.</title>
        <authorList>
            <person name="Gostincar C."/>
            <person name="Turk M."/>
            <person name="Zajc J."/>
            <person name="Gunde-Cimerman N."/>
        </authorList>
    </citation>
    <scope>NUCLEOTIDE SEQUENCE [LARGE SCALE GENOMIC DNA]</scope>
    <source>
        <strain evidence="3 4">EXF-10751</strain>
        <strain evidence="2 5">EXF-11013</strain>
    </source>
</reference>
<organism evidence="2 5">
    <name type="scientific">Aureobasidium pullulans</name>
    <name type="common">Black yeast</name>
    <name type="synonym">Pullularia pullulans</name>
    <dbReference type="NCBI Taxonomy" id="5580"/>
    <lineage>
        <taxon>Eukaryota</taxon>
        <taxon>Fungi</taxon>
        <taxon>Dikarya</taxon>
        <taxon>Ascomycota</taxon>
        <taxon>Pezizomycotina</taxon>
        <taxon>Dothideomycetes</taxon>
        <taxon>Dothideomycetidae</taxon>
        <taxon>Dothideales</taxon>
        <taxon>Saccotheciaceae</taxon>
        <taxon>Aureobasidium</taxon>
    </lineage>
</organism>
<evidence type="ECO:0000313" key="2">
    <source>
        <dbReference type="EMBL" id="THW32152.1"/>
    </source>
</evidence>
<evidence type="ECO:0000313" key="3">
    <source>
        <dbReference type="EMBL" id="THW60691.1"/>
    </source>
</evidence>
<dbReference type="Proteomes" id="UP000310687">
    <property type="component" value="Unassembled WGS sequence"/>
</dbReference>
<proteinExistence type="predicted"/>
<dbReference type="AlphaFoldDB" id="A0A4S8WZI4"/>
<gene>
    <name evidence="3" type="ORF">D6D20_05573</name>
    <name evidence="2" type="ORF">D6D22_09770</name>
</gene>
<evidence type="ECO:0000256" key="1">
    <source>
        <dbReference type="SAM" id="MobiDB-lite"/>
    </source>
</evidence>
<dbReference type="EMBL" id="QZAN01000058">
    <property type="protein sequence ID" value="THW60691.1"/>
    <property type="molecule type" value="Genomic_DNA"/>
</dbReference>
<feature type="region of interest" description="Disordered" evidence="1">
    <location>
        <begin position="27"/>
        <end position="52"/>
    </location>
</feature>